<proteinExistence type="predicted"/>
<organism evidence="2 3">
    <name type="scientific">Ceriporiopsis subvermispora (strain B)</name>
    <name type="common">White-rot fungus</name>
    <name type="synonym">Gelatoporia subvermispora</name>
    <dbReference type="NCBI Taxonomy" id="914234"/>
    <lineage>
        <taxon>Eukaryota</taxon>
        <taxon>Fungi</taxon>
        <taxon>Dikarya</taxon>
        <taxon>Basidiomycota</taxon>
        <taxon>Agaricomycotina</taxon>
        <taxon>Agaricomycetes</taxon>
        <taxon>Polyporales</taxon>
        <taxon>Gelatoporiaceae</taxon>
        <taxon>Gelatoporia</taxon>
    </lineage>
</organism>
<evidence type="ECO:0000256" key="1">
    <source>
        <dbReference type="SAM" id="MobiDB-lite"/>
    </source>
</evidence>
<sequence length="301" mass="30049">MFIPGLTPRSPKKGVYPRKGGGGGGKGGGGGGSSSKGGSGSSGGSSSGSAGKQGTVPVSGATGGRSSAVAYGGGGGKAITLPAGQPFAGRSAGGATRAQVYGSAVYGSGYPGSNSLGVNGRGFPFFFWPVVWGTGLGYGASYLYDTEYGLPGNSSRPGGPMAQATFTSNTTNSTFHVLSDNSTVTSLINSIDSNCTVGSSSSGLPFPYNGANTSQPRPEQAVQYYRASSVTLTLDGYNNTDALTGANGTVPLPSWVDNTLLNCLNDTIGLAVPLISSADVRLQVPGLSVLALLFLFFSQAY</sequence>
<reference evidence="2 3" key="1">
    <citation type="journal article" date="2012" name="Proc. Natl. Acad. Sci. U.S.A.">
        <title>Comparative genomics of Ceriporiopsis subvermispora and Phanerochaete chrysosporium provide insight into selective ligninolysis.</title>
        <authorList>
            <person name="Fernandez-Fueyo E."/>
            <person name="Ruiz-Duenas F.J."/>
            <person name="Ferreira P."/>
            <person name="Floudas D."/>
            <person name="Hibbett D.S."/>
            <person name="Canessa P."/>
            <person name="Larrondo L.F."/>
            <person name="James T.Y."/>
            <person name="Seelenfreund D."/>
            <person name="Lobos S."/>
            <person name="Polanco R."/>
            <person name="Tello M."/>
            <person name="Honda Y."/>
            <person name="Watanabe T."/>
            <person name="Watanabe T."/>
            <person name="Ryu J.S."/>
            <person name="Kubicek C.P."/>
            <person name="Schmoll M."/>
            <person name="Gaskell J."/>
            <person name="Hammel K.E."/>
            <person name="St John F.J."/>
            <person name="Vanden Wymelenberg A."/>
            <person name="Sabat G."/>
            <person name="Splinter BonDurant S."/>
            <person name="Syed K."/>
            <person name="Yadav J.S."/>
            <person name="Doddapaneni H."/>
            <person name="Subramanian V."/>
            <person name="Lavin J.L."/>
            <person name="Oguiza J.A."/>
            <person name="Perez G."/>
            <person name="Pisabarro A.G."/>
            <person name="Ramirez L."/>
            <person name="Santoyo F."/>
            <person name="Master E."/>
            <person name="Coutinho P.M."/>
            <person name="Henrissat B."/>
            <person name="Lombard V."/>
            <person name="Magnuson J.K."/>
            <person name="Kuees U."/>
            <person name="Hori C."/>
            <person name="Igarashi K."/>
            <person name="Samejima M."/>
            <person name="Held B.W."/>
            <person name="Barry K.W."/>
            <person name="LaButti K.M."/>
            <person name="Lapidus A."/>
            <person name="Lindquist E.A."/>
            <person name="Lucas S.M."/>
            <person name="Riley R."/>
            <person name="Salamov A.A."/>
            <person name="Hoffmeister D."/>
            <person name="Schwenk D."/>
            <person name="Hadar Y."/>
            <person name="Yarden O."/>
            <person name="de Vries R.P."/>
            <person name="Wiebenga A."/>
            <person name="Stenlid J."/>
            <person name="Eastwood D."/>
            <person name="Grigoriev I.V."/>
            <person name="Berka R.M."/>
            <person name="Blanchette R.A."/>
            <person name="Kersten P."/>
            <person name="Martinez A.T."/>
            <person name="Vicuna R."/>
            <person name="Cullen D."/>
        </authorList>
    </citation>
    <scope>NUCLEOTIDE SEQUENCE [LARGE SCALE GENOMIC DNA]</scope>
    <source>
        <strain evidence="2 3">B</strain>
    </source>
</reference>
<dbReference type="OrthoDB" id="3365917at2759"/>
<evidence type="ECO:0000313" key="2">
    <source>
        <dbReference type="EMBL" id="EMD32206.1"/>
    </source>
</evidence>
<keyword evidence="3" id="KW-1185">Reference proteome</keyword>
<feature type="region of interest" description="Disordered" evidence="1">
    <location>
        <begin position="1"/>
        <end position="62"/>
    </location>
</feature>
<dbReference type="STRING" id="914234.M2R009"/>
<dbReference type="EMBL" id="KB445812">
    <property type="protein sequence ID" value="EMD32206.1"/>
    <property type="molecule type" value="Genomic_DNA"/>
</dbReference>
<dbReference type="AlphaFoldDB" id="M2R009"/>
<feature type="compositionally biased region" description="Gly residues" evidence="1">
    <location>
        <begin position="19"/>
        <end position="46"/>
    </location>
</feature>
<dbReference type="Proteomes" id="UP000016930">
    <property type="component" value="Unassembled WGS sequence"/>
</dbReference>
<name>M2R009_CERS8</name>
<evidence type="ECO:0000313" key="3">
    <source>
        <dbReference type="Proteomes" id="UP000016930"/>
    </source>
</evidence>
<protein>
    <submittedName>
        <fullName evidence="2">Uncharacterized protein</fullName>
    </submittedName>
</protein>
<accession>M2R009</accession>
<gene>
    <name evidence="2" type="ORF">CERSUDRAFT_118837</name>
</gene>
<dbReference type="HOGENOM" id="CLU_057147_1_0_1"/>